<keyword evidence="3 5" id="KW-0067">ATP-binding</keyword>
<evidence type="ECO:0000256" key="2">
    <source>
        <dbReference type="ARBA" id="ARBA00022741"/>
    </source>
</evidence>
<dbReference type="InterPro" id="IPR005116">
    <property type="entry name" value="Transp-assoc_OB_typ1"/>
</dbReference>
<dbReference type="GO" id="GO:0055052">
    <property type="term" value="C:ATP-binding cassette (ABC) transporter complex, substrate-binding subunit-containing"/>
    <property type="evidence" value="ECO:0007669"/>
    <property type="project" value="TreeGrafter"/>
</dbReference>
<dbReference type="SMART" id="SM00382">
    <property type="entry name" value="AAA"/>
    <property type="match status" value="1"/>
</dbReference>
<dbReference type="HOGENOM" id="CLU_000604_1_1_6"/>
<dbReference type="RefSeq" id="WP_025280525.1">
    <property type="nucleotide sequence ID" value="NZ_CP007268.1"/>
</dbReference>
<dbReference type="CDD" id="cd03301">
    <property type="entry name" value="ABC_MalK_N"/>
    <property type="match status" value="1"/>
</dbReference>
<evidence type="ECO:0000256" key="1">
    <source>
        <dbReference type="ARBA" id="ARBA00022448"/>
    </source>
</evidence>
<dbReference type="EMBL" id="CP007268">
    <property type="protein sequence ID" value="AHK78181.1"/>
    <property type="molecule type" value="Genomic_DNA"/>
</dbReference>
<evidence type="ECO:0000313" key="6">
    <source>
        <dbReference type="Proteomes" id="UP000019442"/>
    </source>
</evidence>
<dbReference type="Gene3D" id="2.40.50.140">
    <property type="entry name" value="Nucleic acid-binding proteins"/>
    <property type="match status" value="1"/>
</dbReference>
<dbReference type="Pfam" id="PF03459">
    <property type="entry name" value="TOBE"/>
    <property type="match status" value="1"/>
</dbReference>
<dbReference type="Gene3D" id="2.40.50.100">
    <property type="match status" value="1"/>
</dbReference>
<dbReference type="InterPro" id="IPR017871">
    <property type="entry name" value="ABC_transporter-like_CS"/>
</dbReference>
<gene>
    <name evidence="5" type="ORF">M911_02210</name>
</gene>
<dbReference type="AlphaFoldDB" id="W8KRK0"/>
<dbReference type="FunFam" id="3.40.50.300:FF:000042">
    <property type="entry name" value="Maltose/maltodextrin ABC transporter, ATP-binding protein"/>
    <property type="match status" value="1"/>
</dbReference>
<reference evidence="6" key="2">
    <citation type="submission" date="2014-02" db="EMBL/GenBank/DDBJ databases">
        <title>Draft Genome Sequence of extremely halophilic bacteria Halorhodospira halochloris.</title>
        <authorList>
            <person name="Singh K.S."/>
        </authorList>
    </citation>
    <scope>NUCLEOTIDE SEQUENCE [LARGE SCALE GENOMIC DNA]</scope>
    <source>
        <strain evidence="6">A</strain>
    </source>
</reference>
<keyword evidence="1" id="KW-0813">Transport</keyword>
<dbReference type="Proteomes" id="UP000019442">
    <property type="component" value="Chromosome"/>
</dbReference>
<evidence type="ECO:0000259" key="4">
    <source>
        <dbReference type="PROSITE" id="PS50893"/>
    </source>
</evidence>
<dbReference type="InterPro" id="IPR003439">
    <property type="entry name" value="ABC_transporter-like_ATP-bd"/>
</dbReference>
<dbReference type="SUPFAM" id="SSF50331">
    <property type="entry name" value="MOP-like"/>
    <property type="match status" value="1"/>
</dbReference>
<name>W8KRK0_9GAMM</name>
<dbReference type="GO" id="GO:0005524">
    <property type="term" value="F:ATP binding"/>
    <property type="evidence" value="ECO:0007669"/>
    <property type="project" value="UniProtKB-KW"/>
</dbReference>
<dbReference type="InterPro" id="IPR015855">
    <property type="entry name" value="ABC_transpr_MalK-like"/>
</dbReference>
<dbReference type="GO" id="GO:0140359">
    <property type="term" value="F:ABC-type transporter activity"/>
    <property type="evidence" value="ECO:0007669"/>
    <property type="project" value="InterPro"/>
</dbReference>
<organism evidence="5 6">
    <name type="scientific">Ectothiorhodospira haloalkaliphila</name>
    <dbReference type="NCBI Taxonomy" id="421628"/>
    <lineage>
        <taxon>Bacteria</taxon>
        <taxon>Pseudomonadati</taxon>
        <taxon>Pseudomonadota</taxon>
        <taxon>Gammaproteobacteria</taxon>
        <taxon>Chromatiales</taxon>
        <taxon>Ectothiorhodospiraceae</taxon>
        <taxon>Ectothiorhodospira</taxon>
    </lineage>
</organism>
<dbReference type="PROSITE" id="PS50893">
    <property type="entry name" value="ABC_TRANSPORTER_2"/>
    <property type="match status" value="1"/>
</dbReference>
<feature type="domain" description="ABC transporter" evidence="4">
    <location>
        <begin position="4"/>
        <end position="234"/>
    </location>
</feature>
<accession>W8KRK0</accession>
<dbReference type="PANTHER" id="PTHR43875">
    <property type="entry name" value="MALTODEXTRIN IMPORT ATP-BINDING PROTEIN MSMX"/>
    <property type="match status" value="1"/>
</dbReference>
<keyword evidence="6" id="KW-1185">Reference proteome</keyword>
<reference evidence="5 6" key="1">
    <citation type="journal article" date="2014" name="J Genomics">
        <title>Draft Genome Sequence of the Extremely Halophilic Phototrophic Purple Sulfur Bacterium Halorhodospira halochloris.</title>
        <authorList>
            <person name="Singh K.S."/>
            <person name="Kirksey J."/>
            <person name="Hoff W.D."/>
            <person name="Deole R."/>
        </authorList>
    </citation>
    <scope>NUCLEOTIDE SEQUENCE [LARGE SCALE GENOMIC DNA]</scope>
    <source>
        <strain evidence="5 6">A</strain>
    </source>
</reference>
<dbReference type="InterPro" id="IPR027417">
    <property type="entry name" value="P-loop_NTPase"/>
</dbReference>
<dbReference type="SUPFAM" id="SSF52540">
    <property type="entry name" value="P-loop containing nucleoside triphosphate hydrolases"/>
    <property type="match status" value="1"/>
</dbReference>
<dbReference type="InterPro" id="IPR008995">
    <property type="entry name" value="Mo/tungstate-bd_C_term_dom"/>
</dbReference>
<sequence length="392" mass="43326">MAVVEFADIHKAFAGQTVIRDLDLHVAEGEWMVLLGPSGCGKSTLLRLLAGLEAVEQGEIRLDGRVVNDLTPQQRNVAMVFQDYALYPNMTVRENLAFPLRMRGMKRARREARIQSVARTLGLEPLLGRRPAALSGGQRQRVAMGRALVRDPAVFLMDEPLSNLDARLRGQIRNEIATLRDRLVTTTLYVTHDQVEAMTLGQRVAVMAGGILQQVDTPMTLYDQPANLFVARFLGSPPMNCFAVRLRGESGRREWELAGQWLPLPIDPPEGATHAGLRPEAFSGPADARHALQVVVEGVEALGHEVLVYFTDEQSLEGMPMAARLPGQVRVAPGDTLTLLPDAEQLHWFDASGRRLATLTHPICAFSSPPDQGFSSDSFWKSTHQVHHCPWK</sequence>
<dbReference type="Gene3D" id="3.40.50.300">
    <property type="entry name" value="P-loop containing nucleotide triphosphate hydrolases"/>
    <property type="match status" value="1"/>
</dbReference>
<protein>
    <submittedName>
        <fullName evidence="5">Glycerol-3-phosphate ABC transporter ATP-binding protein</fullName>
    </submittedName>
</protein>
<dbReference type="KEGG" id="hhc:M911_02210"/>
<evidence type="ECO:0000313" key="5">
    <source>
        <dbReference type="EMBL" id="AHK78181.1"/>
    </source>
</evidence>
<dbReference type="InterPro" id="IPR003593">
    <property type="entry name" value="AAA+_ATPase"/>
</dbReference>
<keyword evidence="2" id="KW-0547">Nucleotide-binding</keyword>
<dbReference type="PANTHER" id="PTHR43875:SF1">
    <property type="entry name" value="OSMOPROTECTIVE COMPOUNDS UPTAKE ATP-BINDING PROTEIN GGTA"/>
    <property type="match status" value="1"/>
</dbReference>
<proteinExistence type="predicted"/>
<dbReference type="PROSITE" id="PS00211">
    <property type="entry name" value="ABC_TRANSPORTER_1"/>
    <property type="match status" value="1"/>
</dbReference>
<dbReference type="InterPro" id="IPR047641">
    <property type="entry name" value="ABC_transpr_MalK/UgpC-like"/>
</dbReference>
<dbReference type="GO" id="GO:0016887">
    <property type="term" value="F:ATP hydrolysis activity"/>
    <property type="evidence" value="ECO:0007669"/>
    <property type="project" value="InterPro"/>
</dbReference>
<dbReference type="GO" id="GO:0008643">
    <property type="term" value="P:carbohydrate transport"/>
    <property type="evidence" value="ECO:0007669"/>
    <property type="project" value="InterPro"/>
</dbReference>
<dbReference type="Pfam" id="PF00005">
    <property type="entry name" value="ABC_tran"/>
    <property type="match status" value="1"/>
</dbReference>
<dbReference type="OrthoDB" id="9802264at2"/>
<evidence type="ECO:0000256" key="3">
    <source>
        <dbReference type="ARBA" id="ARBA00022840"/>
    </source>
</evidence>
<dbReference type="InterPro" id="IPR012340">
    <property type="entry name" value="NA-bd_OB-fold"/>
</dbReference>